<feature type="transmembrane region" description="Helical" evidence="6">
    <location>
        <begin position="74"/>
        <end position="92"/>
    </location>
</feature>
<comment type="subcellular location">
    <subcellularLocation>
        <location evidence="1">Membrane</location>
        <topology evidence="1">Multi-pass membrane protein</topology>
    </subcellularLocation>
</comment>
<feature type="transmembrane region" description="Helical" evidence="6">
    <location>
        <begin position="163"/>
        <end position="181"/>
    </location>
</feature>
<dbReference type="GO" id="GO:0055085">
    <property type="term" value="P:transmembrane transport"/>
    <property type="evidence" value="ECO:0007669"/>
    <property type="project" value="TreeGrafter"/>
</dbReference>
<dbReference type="Proteomes" id="UP000551878">
    <property type="component" value="Unassembled WGS sequence"/>
</dbReference>
<dbReference type="GO" id="GO:0016020">
    <property type="term" value="C:membrane"/>
    <property type="evidence" value="ECO:0007669"/>
    <property type="project" value="UniProtKB-SubCell"/>
</dbReference>
<evidence type="ECO:0000313" key="8">
    <source>
        <dbReference type="Proteomes" id="UP000551878"/>
    </source>
</evidence>
<protein>
    <submittedName>
        <fullName evidence="7">Putative PurR-regulated permease PerM</fullName>
    </submittedName>
</protein>
<keyword evidence="3 6" id="KW-0812">Transmembrane</keyword>
<accession>A0A840QPA5</accession>
<feature type="transmembrane region" description="Helical" evidence="6">
    <location>
        <begin position="40"/>
        <end position="62"/>
    </location>
</feature>
<evidence type="ECO:0000256" key="6">
    <source>
        <dbReference type="SAM" id="Phobius"/>
    </source>
</evidence>
<dbReference type="PANTHER" id="PTHR21716:SF15">
    <property type="entry name" value="TRANSPORT PROTEIN YRRI-RELATED"/>
    <property type="match status" value="1"/>
</dbReference>
<organism evidence="7 8">
    <name type="scientific">Texcoconibacillus texcoconensis</name>
    <dbReference type="NCBI Taxonomy" id="1095777"/>
    <lineage>
        <taxon>Bacteria</taxon>
        <taxon>Bacillati</taxon>
        <taxon>Bacillota</taxon>
        <taxon>Bacilli</taxon>
        <taxon>Bacillales</taxon>
        <taxon>Bacillaceae</taxon>
        <taxon>Texcoconibacillus</taxon>
    </lineage>
</organism>
<evidence type="ECO:0000256" key="3">
    <source>
        <dbReference type="ARBA" id="ARBA00022692"/>
    </source>
</evidence>
<proteinExistence type="inferred from homology"/>
<keyword evidence="8" id="KW-1185">Reference proteome</keyword>
<evidence type="ECO:0000256" key="2">
    <source>
        <dbReference type="ARBA" id="ARBA00009773"/>
    </source>
</evidence>
<feature type="transmembrane region" description="Helical" evidence="6">
    <location>
        <begin position="280"/>
        <end position="303"/>
    </location>
</feature>
<evidence type="ECO:0000313" key="7">
    <source>
        <dbReference type="EMBL" id="MBB5173178.1"/>
    </source>
</evidence>
<name>A0A840QPA5_9BACI</name>
<evidence type="ECO:0000256" key="1">
    <source>
        <dbReference type="ARBA" id="ARBA00004141"/>
    </source>
</evidence>
<evidence type="ECO:0000256" key="5">
    <source>
        <dbReference type="ARBA" id="ARBA00023136"/>
    </source>
</evidence>
<keyword evidence="5 6" id="KW-0472">Membrane</keyword>
<dbReference type="AlphaFoldDB" id="A0A840QPA5"/>
<dbReference type="Pfam" id="PF01594">
    <property type="entry name" value="AI-2E_transport"/>
    <property type="match status" value="1"/>
</dbReference>
<comment type="caution">
    <text evidence="7">The sequence shown here is derived from an EMBL/GenBank/DDBJ whole genome shotgun (WGS) entry which is preliminary data.</text>
</comment>
<comment type="similarity">
    <text evidence="2">Belongs to the autoinducer-2 exporter (AI-2E) (TC 2.A.86) family.</text>
</comment>
<keyword evidence="4 6" id="KW-1133">Transmembrane helix</keyword>
<dbReference type="InterPro" id="IPR002549">
    <property type="entry name" value="AI-2E-like"/>
</dbReference>
<feature type="transmembrane region" description="Helical" evidence="6">
    <location>
        <begin position="245"/>
        <end position="273"/>
    </location>
</feature>
<sequence>MMEEKQMRYWLFLLLVVLLILINGYAFIMLVKGLQPLFQIIGKIILPFAVAGLITYLLHPLIEWAYRHRVGRGYAILLIYLAVIGTIVLAVIKGTPHLIAEGKEMIEQLPEMANSYRSFVQSYDHQAETLPEPIEQQADHLLEQGEQYAANLVTRMVASLKALVDYTFALIVVPFIVFYLLKDYDIIEKVAWYLTPKRFRKHMKQLAYDIDKSLGGYIRGQIIVGVVVFVFSFIGFLIIDMPYALMFALFIGATNIIPYFGPIIGAAPVLLVATAESLQLALFALLVIVIVQMLEGNVLAPLIVGKSLHMHPVLIIFALVIGAELAGVIGLILSVPLLAVLKVIVVHVRGAIRVRRGMIKDEGG</sequence>
<evidence type="ECO:0000256" key="4">
    <source>
        <dbReference type="ARBA" id="ARBA00022989"/>
    </source>
</evidence>
<feature type="transmembrane region" description="Helical" evidence="6">
    <location>
        <begin position="315"/>
        <end position="348"/>
    </location>
</feature>
<feature type="transmembrane region" description="Helical" evidence="6">
    <location>
        <begin position="9"/>
        <end position="28"/>
    </location>
</feature>
<reference evidence="7 8" key="1">
    <citation type="submission" date="2020-08" db="EMBL/GenBank/DDBJ databases">
        <title>Genomic Encyclopedia of Type Strains, Phase IV (KMG-IV): sequencing the most valuable type-strain genomes for metagenomic binning, comparative biology and taxonomic classification.</title>
        <authorList>
            <person name="Goeker M."/>
        </authorList>
    </citation>
    <scope>NUCLEOTIDE SEQUENCE [LARGE SCALE GENOMIC DNA]</scope>
    <source>
        <strain evidence="7 8">DSM 24696</strain>
    </source>
</reference>
<feature type="transmembrane region" description="Helical" evidence="6">
    <location>
        <begin position="222"/>
        <end position="239"/>
    </location>
</feature>
<gene>
    <name evidence="7" type="ORF">HNQ41_001347</name>
</gene>
<dbReference type="PANTHER" id="PTHR21716">
    <property type="entry name" value="TRANSMEMBRANE PROTEIN"/>
    <property type="match status" value="1"/>
</dbReference>
<dbReference type="EMBL" id="JACHHB010000005">
    <property type="protein sequence ID" value="MBB5173178.1"/>
    <property type="molecule type" value="Genomic_DNA"/>
</dbReference>